<feature type="repeat" description="ANK" evidence="3">
    <location>
        <begin position="44"/>
        <end position="76"/>
    </location>
</feature>
<evidence type="ECO:0000256" key="1">
    <source>
        <dbReference type="ARBA" id="ARBA00022737"/>
    </source>
</evidence>
<name>A9UZ58_MONBE</name>
<keyword evidence="1" id="KW-0677">Repeat</keyword>
<feature type="repeat" description="ANK" evidence="3">
    <location>
        <begin position="14"/>
        <end position="43"/>
    </location>
</feature>
<dbReference type="GeneID" id="5891256"/>
<sequence>MSGACKPLHSLVMTPLYVAANRNHVEVAETLLKHGANIEAKNNNDNTPLYYACLHNQVDLVEILLKQGADIEARNKASQHFSVSFHRSAGPQYGYTPLHEACLRNHVEVAETLLNRGADIDAKNEATTPQFGMTPLHVAADKNHVKVAETLLKHGADIEAKSNLGCTPLCCAYVYNHVGMLEVLMKKGADIVARDQSEHLAIVDMLLNHGVDADALNETNQSPLSYQLSRPQTNQQLIIRLLCASRKPGTYHSSNPEAQAVLLAEKNRRCKASLGILFSAGWRMEPNAFEDCFDRTPPTASNLAVREMGEGGGGFVALVKVINGAGLTKLAGVEVDIQKSKTSKGQTGVQQVVQKHVVIQSSRVKNSSIQG</sequence>
<evidence type="ECO:0000256" key="3">
    <source>
        <dbReference type="PROSITE-ProRule" id="PRU00023"/>
    </source>
</evidence>
<protein>
    <submittedName>
        <fullName evidence="4">Uncharacterized protein</fullName>
    </submittedName>
</protein>
<dbReference type="PROSITE" id="PS50088">
    <property type="entry name" value="ANK_REPEAT"/>
    <property type="match status" value="5"/>
</dbReference>
<dbReference type="PROSITE" id="PS50297">
    <property type="entry name" value="ANK_REP_REGION"/>
    <property type="match status" value="5"/>
</dbReference>
<accession>A9UZ58</accession>
<gene>
    <name evidence="4" type="ORF">MONBRDRAFT_25353</name>
</gene>
<feature type="repeat" description="ANK" evidence="3">
    <location>
        <begin position="93"/>
        <end position="125"/>
    </location>
</feature>
<dbReference type="InterPro" id="IPR050745">
    <property type="entry name" value="Multifunctional_regulatory"/>
</dbReference>
<dbReference type="Proteomes" id="UP000001357">
    <property type="component" value="Unassembled WGS sequence"/>
</dbReference>
<dbReference type="PANTHER" id="PTHR24189">
    <property type="entry name" value="MYOTROPHIN"/>
    <property type="match status" value="1"/>
</dbReference>
<keyword evidence="5" id="KW-1185">Reference proteome</keyword>
<organism evidence="4 5">
    <name type="scientific">Monosiga brevicollis</name>
    <name type="common">Choanoflagellate</name>
    <dbReference type="NCBI Taxonomy" id="81824"/>
    <lineage>
        <taxon>Eukaryota</taxon>
        <taxon>Choanoflagellata</taxon>
        <taxon>Craspedida</taxon>
        <taxon>Salpingoecidae</taxon>
        <taxon>Monosiga</taxon>
    </lineage>
</organism>
<evidence type="ECO:0000313" key="5">
    <source>
        <dbReference type="Proteomes" id="UP000001357"/>
    </source>
</evidence>
<dbReference type="EMBL" id="CH991551">
    <property type="protein sequence ID" value="EDQ89307.1"/>
    <property type="molecule type" value="Genomic_DNA"/>
</dbReference>
<dbReference type="SUPFAM" id="SSF48403">
    <property type="entry name" value="Ankyrin repeat"/>
    <property type="match status" value="1"/>
</dbReference>
<dbReference type="InParanoid" id="A9UZ58"/>
<dbReference type="InterPro" id="IPR036770">
    <property type="entry name" value="Ankyrin_rpt-contain_sf"/>
</dbReference>
<dbReference type="InterPro" id="IPR002110">
    <property type="entry name" value="Ankyrin_rpt"/>
</dbReference>
<proteinExistence type="predicted"/>
<dbReference type="STRING" id="81824.A9UZ58"/>
<dbReference type="Pfam" id="PF12796">
    <property type="entry name" value="Ank_2"/>
    <property type="match status" value="2"/>
</dbReference>
<dbReference type="Pfam" id="PF00023">
    <property type="entry name" value="Ank"/>
    <property type="match status" value="1"/>
</dbReference>
<dbReference type="OMA" id="YIAEMEC"/>
<reference evidence="4 5" key="1">
    <citation type="journal article" date="2008" name="Nature">
        <title>The genome of the choanoflagellate Monosiga brevicollis and the origin of metazoans.</title>
        <authorList>
            <consortium name="JGI Sequencing"/>
            <person name="King N."/>
            <person name="Westbrook M.J."/>
            <person name="Young S.L."/>
            <person name="Kuo A."/>
            <person name="Abedin M."/>
            <person name="Chapman J."/>
            <person name="Fairclough S."/>
            <person name="Hellsten U."/>
            <person name="Isogai Y."/>
            <person name="Letunic I."/>
            <person name="Marr M."/>
            <person name="Pincus D."/>
            <person name="Putnam N."/>
            <person name="Rokas A."/>
            <person name="Wright K.J."/>
            <person name="Zuzow R."/>
            <person name="Dirks W."/>
            <person name="Good M."/>
            <person name="Goodstein D."/>
            <person name="Lemons D."/>
            <person name="Li W."/>
            <person name="Lyons J.B."/>
            <person name="Morris A."/>
            <person name="Nichols S."/>
            <person name="Richter D.J."/>
            <person name="Salamov A."/>
            <person name="Bork P."/>
            <person name="Lim W.A."/>
            <person name="Manning G."/>
            <person name="Miller W.T."/>
            <person name="McGinnis W."/>
            <person name="Shapiro H."/>
            <person name="Tjian R."/>
            <person name="Grigoriev I.V."/>
            <person name="Rokhsar D."/>
        </authorList>
    </citation>
    <scope>NUCLEOTIDE SEQUENCE [LARGE SCALE GENOMIC DNA]</scope>
    <source>
        <strain evidence="5">MX1 / ATCC 50154</strain>
    </source>
</reference>
<dbReference type="eggNOG" id="KOG4177">
    <property type="taxonomic scope" value="Eukaryota"/>
</dbReference>
<keyword evidence="2 3" id="KW-0040">ANK repeat</keyword>
<dbReference type="AlphaFoldDB" id="A9UZ58"/>
<evidence type="ECO:0000313" key="4">
    <source>
        <dbReference type="EMBL" id="EDQ89307.1"/>
    </source>
</evidence>
<dbReference type="SMART" id="SM00248">
    <property type="entry name" value="ANK"/>
    <property type="match status" value="5"/>
</dbReference>
<feature type="repeat" description="ANK" evidence="3">
    <location>
        <begin position="164"/>
        <end position="196"/>
    </location>
</feature>
<dbReference type="RefSeq" id="XP_001745883.1">
    <property type="nucleotide sequence ID" value="XM_001745831.1"/>
</dbReference>
<dbReference type="PANTHER" id="PTHR24189:SF50">
    <property type="entry name" value="ANKYRIN REPEAT AND SOCS BOX PROTEIN 2"/>
    <property type="match status" value="1"/>
</dbReference>
<dbReference type="KEGG" id="mbr:MONBRDRAFT_25353"/>
<dbReference type="PRINTS" id="PR01415">
    <property type="entry name" value="ANKYRIN"/>
</dbReference>
<evidence type="ECO:0000256" key="2">
    <source>
        <dbReference type="ARBA" id="ARBA00023043"/>
    </source>
</evidence>
<dbReference type="Gene3D" id="1.25.40.20">
    <property type="entry name" value="Ankyrin repeat-containing domain"/>
    <property type="match status" value="2"/>
</dbReference>
<feature type="repeat" description="ANK" evidence="3">
    <location>
        <begin position="131"/>
        <end position="163"/>
    </location>
</feature>